<dbReference type="HOGENOM" id="CLU_1044797_0_0_11"/>
<dbReference type="RefSeq" id="WP_011719651.1">
    <property type="nucleotide sequence ID" value="NC_008578.1"/>
</dbReference>
<protein>
    <recommendedName>
        <fullName evidence="3">DUF3800 domain-containing protein</fullName>
    </recommendedName>
</protein>
<evidence type="ECO:0008006" key="3">
    <source>
        <dbReference type="Google" id="ProtNLM"/>
    </source>
</evidence>
<dbReference type="EMBL" id="CP000481">
    <property type="protein sequence ID" value="ABK52588.1"/>
    <property type="molecule type" value="Genomic_DNA"/>
</dbReference>
<accession>A0LT28</accession>
<dbReference type="STRING" id="351607.Acel_0815"/>
<dbReference type="Proteomes" id="UP000008221">
    <property type="component" value="Chromosome"/>
</dbReference>
<dbReference type="KEGG" id="ace:Acel_0815"/>
<gene>
    <name evidence="1" type="ordered locus">Acel_0815</name>
</gene>
<evidence type="ECO:0000313" key="1">
    <source>
        <dbReference type="EMBL" id="ABK52588.1"/>
    </source>
</evidence>
<reference evidence="1 2" key="1">
    <citation type="journal article" date="2009" name="Genome Res.">
        <title>Complete genome of the cellulolytic thermophile Acidothermus cellulolyticus 11B provides insights into its ecophysiological and evolutionary adaptations.</title>
        <authorList>
            <person name="Barabote R.D."/>
            <person name="Xie G."/>
            <person name="Leu D.H."/>
            <person name="Normand P."/>
            <person name="Necsulea A."/>
            <person name="Daubin V."/>
            <person name="Medigue C."/>
            <person name="Adney W.S."/>
            <person name="Xu X.C."/>
            <person name="Lapidus A."/>
            <person name="Parales R.E."/>
            <person name="Detter C."/>
            <person name="Pujic P."/>
            <person name="Bruce D."/>
            <person name="Lavire C."/>
            <person name="Challacombe J.F."/>
            <person name="Brettin T.S."/>
            <person name="Berry A.M."/>
        </authorList>
    </citation>
    <scope>NUCLEOTIDE SEQUENCE [LARGE SCALE GENOMIC DNA]</scope>
    <source>
        <strain evidence="2">ATCC 43068 / DSM 8971 / 11B</strain>
    </source>
</reference>
<dbReference type="OrthoDB" id="9255621at2"/>
<evidence type="ECO:0000313" key="2">
    <source>
        <dbReference type="Proteomes" id="UP000008221"/>
    </source>
</evidence>
<organism evidence="1 2">
    <name type="scientific">Acidothermus cellulolyticus (strain ATCC 43068 / DSM 8971 / 11B)</name>
    <dbReference type="NCBI Taxonomy" id="351607"/>
    <lineage>
        <taxon>Bacteria</taxon>
        <taxon>Bacillati</taxon>
        <taxon>Actinomycetota</taxon>
        <taxon>Actinomycetes</taxon>
        <taxon>Acidothermales</taxon>
        <taxon>Acidothermaceae</taxon>
        <taxon>Acidothermus</taxon>
    </lineage>
</organism>
<keyword evidence="2" id="KW-1185">Reference proteome</keyword>
<sequence>MHLLYTDEVNVDPCSSDFFIYGGVSVDANQAASLSRRIDLLRQEHGYEPEDLLKFNTRERPHTISPETHREIKRRVIEEAAAHDALLFASFILHGIAASPEEARRKEINRVCFNFDCFLRERDEYGIVLIDMFTDNNLPQILREKFSIGLSGLPYSDRYRLERVLGFHLASIGSSNFSSVVDIVLGSLRYAVNCLDDPSRQDVVRTLLSQLAPLCLKNDDGSIRELSLFFSPVRVRVPEYYQQYQNLRDSLTRNGLGGIETRQEWGK</sequence>
<dbReference type="AlphaFoldDB" id="A0LT28"/>
<name>A0LT28_ACIC1</name>
<dbReference type="eggNOG" id="ENOG50334ZX">
    <property type="taxonomic scope" value="Bacteria"/>
</dbReference>
<dbReference type="InParanoid" id="A0LT28"/>
<proteinExistence type="predicted"/>